<name>A0A098RXQ7_9BACT</name>
<accession>A0A098RXQ7</accession>
<evidence type="ECO:0000313" key="2">
    <source>
        <dbReference type="EMBL" id="KGE84974.1"/>
    </source>
</evidence>
<dbReference type="PANTHER" id="PTHR37525:SF1">
    <property type="entry name" value="UPF0175 PROTEIN SSL1255"/>
    <property type="match status" value="1"/>
</dbReference>
<dbReference type="Pfam" id="PF03683">
    <property type="entry name" value="UPF0175"/>
    <property type="match status" value="1"/>
</dbReference>
<keyword evidence="3" id="KW-1185">Reference proteome</keyword>
<gene>
    <name evidence="2" type="ORF">IX84_30630</name>
</gene>
<dbReference type="InterPro" id="IPR052264">
    <property type="entry name" value="UPF0175_domain"/>
</dbReference>
<sequence length="84" mass="9563">MALLIKDNELELVHMSEEELRKEIAIMLYEQGRLSTGKASQFAGMNKILFLKELANRAIPVTYDEEEFIKDLDTLGLTTNDSSK</sequence>
<dbReference type="Proteomes" id="UP000029736">
    <property type="component" value="Unassembled WGS sequence"/>
</dbReference>
<evidence type="ECO:0000256" key="1">
    <source>
        <dbReference type="ARBA" id="ARBA00005651"/>
    </source>
</evidence>
<comment type="caution">
    <text evidence="2">The sequence shown here is derived from an EMBL/GenBank/DDBJ whole genome shotgun (WGS) entry which is preliminary data.</text>
</comment>
<dbReference type="EMBL" id="JPOS01000098">
    <property type="protein sequence ID" value="KGE84974.1"/>
    <property type="molecule type" value="Genomic_DNA"/>
</dbReference>
<dbReference type="AlphaFoldDB" id="A0A098RXQ7"/>
<dbReference type="InterPro" id="IPR005368">
    <property type="entry name" value="UPF0175"/>
</dbReference>
<proteinExistence type="inferred from homology"/>
<comment type="similarity">
    <text evidence="1">Belongs to the UPF0175 family.</text>
</comment>
<organism evidence="2 3">
    <name type="scientific">Phaeodactylibacter xiamenensis</name>
    <dbReference type="NCBI Taxonomy" id="1524460"/>
    <lineage>
        <taxon>Bacteria</taxon>
        <taxon>Pseudomonadati</taxon>
        <taxon>Bacteroidota</taxon>
        <taxon>Saprospiria</taxon>
        <taxon>Saprospirales</taxon>
        <taxon>Haliscomenobacteraceae</taxon>
        <taxon>Phaeodactylibacter</taxon>
    </lineage>
</organism>
<dbReference type="OrthoDB" id="5772658at2"/>
<dbReference type="STRING" id="1524460.IX84_30630"/>
<evidence type="ECO:0000313" key="3">
    <source>
        <dbReference type="Proteomes" id="UP000029736"/>
    </source>
</evidence>
<reference evidence="2 3" key="1">
    <citation type="journal article" date="2014" name="Int. J. Syst. Evol. Microbiol.">
        <title>Phaeodactylibacter xiamenensis gen. nov., sp. nov., a member of the family Saprospiraceae isolated from the marine alga Phaeodactylum tricornutum.</title>
        <authorList>
            <person name="Chen Z.Jr."/>
            <person name="Lei X."/>
            <person name="Lai Q."/>
            <person name="Li Y."/>
            <person name="Zhang B."/>
            <person name="Zhang J."/>
            <person name="Zhang H."/>
            <person name="Yang L."/>
            <person name="Zheng W."/>
            <person name="Tian Y."/>
            <person name="Yu Z."/>
            <person name="Xu H.Jr."/>
            <person name="Zheng T."/>
        </authorList>
    </citation>
    <scope>NUCLEOTIDE SEQUENCE [LARGE SCALE GENOMIC DNA]</scope>
    <source>
        <strain evidence="2 3">KD52</strain>
    </source>
</reference>
<dbReference type="RefSeq" id="WP_044229883.1">
    <property type="nucleotide sequence ID" value="NZ_CAKZLC010000161.1"/>
</dbReference>
<dbReference type="PANTHER" id="PTHR37525">
    <property type="entry name" value="UPF0175 PROTEIN SSL1255"/>
    <property type="match status" value="1"/>
</dbReference>
<protein>
    <submittedName>
        <fullName evidence="2">Uncharacterized protein</fullName>
    </submittedName>
</protein>